<dbReference type="SUPFAM" id="SSF53448">
    <property type="entry name" value="Nucleotide-diphospho-sugar transferases"/>
    <property type="match status" value="1"/>
</dbReference>
<dbReference type="GO" id="GO:0016740">
    <property type="term" value="F:transferase activity"/>
    <property type="evidence" value="ECO:0007669"/>
    <property type="project" value="UniProtKB-KW"/>
</dbReference>
<reference evidence="2" key="1">
    <citation type="journal article" date="2010" name="FEMS Microbiol. Ecol.">
        <title>Phylogenetic and metagenomic analysis of Verrucomicrobia in former agricultural grassland soil.</title>
        <authorList>
            <person name="Kielak A."/>
            <person name="Rodrigues J.L.M."/>
            <person name="Kuramae E.E."/>
            <person name="Chain P.S.G."/>
            <person name="van Veen J.A."/>
            <person name="Kowalchuk G.A."/>
        </authorList>
    </citation>
    <scope>NUCLEOTIDE SEQUENCE</scope>
</reference>
<dbReference type="CDD" id="cd04179">
    <property type="entry name" value="DPM_DPG-synthase_like"/>
    <property type="match status" value="1"/>
</dbReference>
<dbReference type="Gene3D" id="3.90.550.10">
    <property type="entry name" value="Spore Coat Polysaccharide Biosynthesis Protein SpsA, Chain A"/>
    <property type="match status" value="1"/>
</dbReference>
<dbReference type="AlphaFoldDB" id="D2DXQ2"/>
<evidence type="ECO:0000259" key="1">
    <source>
        <dbReference type="Pfam" id="PF00535"/>
    </source>
</evidence>
<accession>D2DXQ2</accession>
<dbReference type="PANTHER" id="PTHR48090">
    <property type="entry name" value="UNDECAPRENYL-PHOSPHATE 4-DEOXY-4-FORMAMIDO-L-ARABINOSE TRANSFERASE-RELATED"/>
    <property type="match status" value="1"/>
</dbReference>
<dbReference type="InterPro" id="IPR050256">
    <property type="entry name" value="Glycosyltransferase_2"/>
</dbReference>
<dbReference type="Pfam" id="PF00535">
    <property type="entry name" value="Glycos_transf_2"/>
    <property type="match status" value="1"/>
</dbReference>
<name>D2DXQ2_9BACT</name>
<sequence>MSAAATRANVAALIPCYYEEKQIREVATRTRAQLDTVLVVDDGSVDRTSDEARAAGVDVIKHERNQGKGAAIKTGLRELTSRSGIEWILILDGDGQHLPEEIPHFFEEANRTGAEMIVGSRMDDTRKMPFVRKLTNLTMSGLISSIIGQRVPDSQCGFRMFRRDLAAAFLDVQSSNFDFESEMLVIAARRGVKIAAAKVSTVYGDEVSKIHPVRDTIRFIKLLQRLRRETRSTSSAPGPSSPAGT</sequence>
<organism evidence="2">
    <name type="scientific">uncultured Verrucomicrobiota bacterium</name>
    <dbReference type="NCBI Taxonomy" id="156588"/>
    <lineage>
        <taxon>Bacteria</taxon>
        <taxon>Pseudomonadati</taxon>
        <taxon>Verrucomicrobiota</taxon>
        <taxon>environmental samples</taxon>
    </lineage>
</organism>
<feature type="domain" description="Glycosyltransferase 2-like" evidence="1">
    <location>
        <begin position="13"/>
        <end position="166"/>
    </location>
</feature>
<dbReference type="CAZy" id="GT2">
    <property type="family name" value="Glycosyltransferase Family 2"/>
</dbReference>
<keyword evidence="2" id="KW-0808">Transferase</keyword>
<proteinExistence type="predicted"/>
<evidence type="ECO:0000313" key="2">
    <source>
        <dbReference type="EMBL" id="ACO70875.1"/>
    </source>
</evidence>
<dbReference type="PANTHER" id="PTHR48090:SF7">
    <property type="entry name" value="RFBJ PROTEIN"/>
    <property type="match status" value="1"/>
</dbReference>
<protein>
    <submittedName>
        <fullName evidence="2">Glycosyl transferase family 2</fullName>
    </submittedName>
</protein>
<dbReference type="EMBL" id="FJ872372">
    <property type="protein sequence ID" value="ACO70875.1"/>
    <property type="molecule type" value="Genomic_DNA"/>
</dbReference>
<dbReference type="InterPro" id="IPR029044">
    <property type="entry name" value="Nucleotide-diphossugar_trans"/>
</dbReference>
<dbReference type="InterPro" id="IPR001173">
    <property type="entry name" value="Glyco_trans_2-like"/>
</dbReference>